<dbReference type="PANTHER" id="PTHR31566">
    <property type="entry name" value="CYTOCHROME C BIOGENESIS PROTEIN CCS1, CHLOROPLASTIC"/>
    <property type="match status" value="1"/>
</dbReference>
<evidence type="ECO:0000256" key="6">
    <source>
        <dbReference type="SAM" id="Phobius"/>
    </source>
</evidence>
<protein>
    <submittedName>
        <fullName evidence="8 9">Protein ResB</fullName>
    </submittedName>
</protein>
<dbReference type="AlphaFoldDB" id="A0A0D1KR61"/>
<evidence type="ECO:0000313" key="10">
    <source>
        <dbReference type="Proteomes" id="UP000032247"/>
    </source>
</evidence>
<dbReference type="Pfam" id="PF05140">
    <property type="entry name" value="ResB"/>
    <property type="match status" value="2"/>
</dbReference>
<keyword evidence="4 6" id="KW-1133">Transmembrane helix</keyword>
<evidence type="ECO:0000313" key="8">
    <source>
        <dbReference type="EMBL" id="KIU11450.1"/>
    </source>
</evidence>
<evidence type="ECO:0000256" key="5">
    <source>
        <dbReference type="ARBA" id="ARBA00023136"/>
    </source>
</evidence>
<keyword evidence="3" id="KW-0201">Cytochrome c-type biogenesis</keyword>
<dbReference type="InterPro" id="IPR007816">
    <property type="entry name" value="ResB-like_domain"/>
</dbReference>
<feature type="transmembrane region" description="Helical" evidence="6">
    <location>
        <begin position="65"/>
        <end position="83"/>
    </location>
</feature>
<dbReference type="Proteomes" id="UP001214898">
    <property type="component" value="Chromosome"/>
</dbReference>
<feature type="transmembrane region" description="Helical" evidence="6">
    <location>
        <begin position="214"/>
        <end position="232"/>
    </location>
</feature>
<evidence type="ECO:0000313" key="9">
    <source>
        <dbReference type="EMBL" id="WEY83296.1"/>
    </source>
</evidence>
<dbReference type="EMBL" id="CP120576">
    <property type="protein sequence ID" value="WEY83296.1"/>
    <property type="molecule type" value="Genomic_DNA"/>
</dbReference>
<gene>
    <name evidence="9" type="primary">resB</name>
    <name evidence="9" type="ORF">P5633_12725</name>
    <name evidence="8" type="ORF">SC09_Contig24orf00438</name>
</gene>
<evidence type="ECO:0000256" key="2">
    <source>
        <dbReference type="ARBA" id="ARBA00022692"/>
    </source>
</evidence>
<dbReference type="GO" id="GO:0016020">
    <property type="term" value="C:membrane"/>
    <property type="evidence" value="ECO:0007669"/>
    <property type="project" value="UniProtKB-SubCell"/>
</dbReference>
<keyword evidence="5 6" id="KW-0472">Membrane</keyword>
<feature type="domain" description="ResB-like" evidence="7">
    <location>
        <begin position="63"/>
        <end position="423"/>
    </location>
</feature>
<dbReference type="GO" id="GO:0017004">
    <property type="term" value="P:cytochrome complex assembly"/>
    <property type="evidence" value="ECO:0007669"/>
    <property type="project" value="UniProtKB-KW"/>
</dbReference>
<evidence type="ECO:0000259" key="7">
    <source>
        <dbReference type="Pfam" id="PF05140"/>
    </source>
</evidence>
<dbReference type="Proteomes" id="UP000032247">
    <property type="component" value="Unassembled WGS sequence"/>
</dbReference>
<dbReference type="PANTHER" id="PTHR31566:SF0">
    <property type="entry name" value="CYTOCHROME C BIOGENESIS PROTEIN CCS1, CHLOROPLASTIC"/>
    <property type="match status" value="1"/>
</dbReference>
<organism evidence="8 10">
    <name type="scientific">Bacillus subtilis</name>
    <dbReference type="NCBI Taxonomy" id="1423"/>
    <lineage>
        <taxon>Bacteria</taxon>
        <taxon>Bacillati</taxon>
        <taxon>Bacillota</taxon>
        <taxon>Bacilli</taxon>
        <taxon>Bacillales</taxon>
        <taxon>Bacillaceae</taxon>
        <taxon>Bacillus</taxon>
    </lineage>
</organism>
<reference evidence="9" key="2">
    <citation type="submission" date="2023-03" db="EMBL/GenBank/DDBJ databases">
        <title>Complete genome sequences of 52 Bacillus and Priestia strains isolated from West-African fermentations and 26 reference strains from the DSMZ collection.</title>
        <authorList>
            <person name="Wiedenbein E.S."/>
            <person name="Canoy T.S."/>
            <person name="Hui Y."/>
            <person name="Parkouda C."/>
            <person name="Dawende C."/>
            <person name="Ametefe E."/>
            <person name="Jespersen L."/>
            <person name="Nielsen D.S."/>
        </authorList>
    </citation>
    <scope>NUCLEOTIDE SEQUENCE</scope>
    <source>
        <strain evidence="9">PRO56</strain>
    </source>
</reference>
<name>A0A0D1KR61_BACIU</name>
<reference evidence="8 10" key="1">
    <citation type="submission" date="2014-12" db="EMBL/GenBank/DDBJ databases">
        <title>Comparative genome analysis of Bacillus coagulans HM-08, Clostridium butyricum HM-68, Bacillus subtilis HM-66 and Bacillus licheniformis BL-09.</title>
        <authorList>
            <person name="Zhang H."/>
        </authorList>
    </citation>
    <scope>NUCLEOTIDE SEQUENCE [LARGE SCALE GENOMIC DNA]</scope>
    <source>
        <strain evidence="8 10">HM-66</strain>
    </source>
</reference>
<evidence type="ECO:0000256" key="4">
    <source>
        <dbReference type="ARBA" id="ARBA00022989"/>
    </source>
</evidence>
<dbReference type="STRING" id="483913.AN935_11280"/>
<feature type="transmembrane region" description="Helical" evidence="6">
    <location>
        <begin position="466"/>
        <end position="488"/>
    </location>
</feature>
<comment type="subcellular location">
    <subcellularLocation>
        <location evidence="1">Membrane</location>
        <topology evidence="1">Multi-pass membrane protein</topology>
    </subcellularLocation>
</comment>
<feature type="transmembrane region" description="Helical" evidence="6">
    <location>
        <begin position="122"/>
        <end position="144"/>
    </location>
</feature>
<keyword evidence="2 6" id="KW-0812">Transmembrane</keyword>
<dbReference type="PATRIC" id="fig|1423.173.peg.2100"/>
<proteinExistence type="predicted"/>
<sequence>MKQVKCECGHINPVGTVLCESCGRALQETQPPLADMRYDGSARRSQTYNKTTIDKIWNFFSSVKVGIWLIVITLAASAFGTIFPQEAYLPPGAQADTYYKEQYGTFGQLYYLLGFHHLYGSWWYLLLIASIGISLVICSLDRVIPLYRALKNQGVRRSPAFLRRQRLFSETVTVLNGESKEKIVALLKKKHYRIREKEGSILAEKGRFSRWGPYVNHIGLIIFLIGAMLRFVPGMYVDETLWVREGETAAIPGTDGKYYLKNNQFSVETYNSKTEKKVFADAIDRVGDGRVAKNFQTDAVLYKREGKIVYGEKPKLKKVTEEDIRVNQPLRFDSFSVYQVDYKENQLDQMVFQLIDKKTKKSFGSLKINLLDPDSVYDLGNGYKVEIASYLPDFYFNQDGEPSTKTKIPNNPAFVFNIITPDKPKGEKSFVAIQETIEGSGNNKYKLKFDHVETKNITGLTVRKDLTLWVLAVGGAIFMIGVIQGMYWQHRRIWLHSQDGAVMVAGHTNKNWFGLKKDLAFILADSGLTEPVDQKELIKTQK</sequence>
<evidence type="ECO:0000256" key="3">
    <source>
        <dbReference type="ARBA" id="ARBA00022748"/>
    </source>
</evidence>
<dbReference type="InterPro" id="IPR023494">
    <property type="entry name" value="Cyt_c_bgen_Ccs1/CcsB/ResB"/>
</dbReference>
<feature type="domain" description="ResB-like" evidence="7">
    <location>
        <begin position="440"/>
        <end position="519"/>
    </location>
</feature>
<dbReference type="EMBL" id="JXBC01000003">
    <property type="protein sequence ID" value="KIU11450.1"/>
    <property type="molecule type" value="Genomic_DNA"/>
</dbReference>
<accession>A0A0D1KR61</accession>
<evidence type="ECO:0000256" key="1">
    <source>
        <dbReference type="ARBA" id="ARBA00004141"/>
    </source>
</evidence>